<name>A0A5Q6PEJ3_VIBCL</name>
<sequence>MNCINYIGNKSVDCKLNIFAQLELDKLNCCGNDDELERLNNETDLLSKLLQENHRVFVKNKVIDIPDIEISDSVLNNLIQKIRARNGEAYFDDVDEIYKPLNIERIKSESGNIFVRIEFSNDPLTVKFLHELKSDGLLISSGNDAFPKIRPVTPIFKIVNIDTVKNKVLDGIGGVEFLKAMCEDFISQKPEYAQMHAKKRLLNKHSGVSVEI</sequence>
<reference evidence="1 2" key="1">
    <citation type="submission" date="2019-09" db="EMBL/GenBank/DDBJ databases">
        <authorList>
            <person name="Kritzky A."/>
            <person name="Schelkanova E.Y."/>
            <person name="Alkhova Z.V."/>
            <person name="Smirnova N.I."/>
        </authorList>
    </citation>
    <scope>NUCLEOTIDE SEQUENCE [LARGE SCALE GENOMIC DNA]</scope>
    <source>
        <strain evidence="1 2">M1526</strain>
    </source>
</reference>
<evidence type="ECO:0000313" key="1">
    <source>
        <dbReference type="EMBL" id="KAA1253120.1"/>
    </source>
</evidence>
<dbReference type="EMBL" id="VUAA01000028">
    <property type="protein sequence ID" value="KAA1253120.1"/>
    <property type="molecule type" value="Genomic_DNA"/>
</dbReference>
<proteinExistence type="predicted"/>
<dbReference type="Proteomes" id="UP000323225">
    <property type="component" value="Unassembled WGS sequence"/>
</dbReference>
<organism evidence="1 2">
    <name type="scientific">Vibrio cholerae</name>
    <dbReference type="NCBI Taxonomy" id="666"/>
    <lineage>
        <taxon>Bacteria</taxon>
        <taxon>Pseudomonadati</taxon>
        <taxon>Pseudomonadota</taxon>
        <taxon>Gammaproteobacteria</taxon>
        <taxon>Vibrionales</taxon>
        <taxon>Vibrionaceae</taxon>
        <taxon>Vibrio</taxon>
    </lineage>
</organism>
<evidence type="ECO:0000313" key="2">
    <source>
        <dbReference type="Proteomes" id="UP000323225"/>
    </source>
</evidence>
<comment type="caution">
    <text evidence="1">The sequence shown here is derived from an EMBL/GenBank/DDBJ whole genome shotgun (WGS) entry which is preliminary data.</text>
</comment>
<dbReference type="AlphaFoldDB" id="A0A5Q6PEJ3"/>
<protein>
    <submittedName>
        <fullName evidence="1">Uncharacterized protein</fullName>
    </submittedName>
</protein>
<gene>
    <name evidence="1" type="ORF">F0M16_19460</name>
</gene>
<accession>A0A5Q6PEJ3</accession>